<evidence type="ECO:0000256" key="1">
    <source>
        <dbReference type="ARBA" id="ARBA00007613"/>
    </source>
</evidence>
<evidence type="ECO:0000256" key="6">
    <source>
        <dbReference type="ARBA" id="ARBA00023237"/>
    </source>
</evidence>
<protein>
    <recommendedName>
        <fullName evidence="7">Protein CyaE</fullName>
    </recommendedName>
</protein>
<comment type="function">
    <text evidence="7">CyaE is necessary for transport of calmodulin-sensitive adenylate cyclase-hemolysin (cyclolysin).</text>
</comment>
<reference evidence="10" key="1">
    <citation type="submission" date="2009-07" db="EMBL/GenBank/DDBJ databases">
        <title>Complete sequence of Methylotenera mobilis JLW8.</title>
        <authorList>
            <consortium name="US DOE Joint Genome Institute"/>
            <person name="Lucas S."/>
            <person name="Copeland A."/>
            <person name="Lapidus A."/>
            <person name="Glavina del Rio T."/>
            <person name="Tice H."/>
            <person name="Bruce D."/>
            <person name="Goodwin L."/>
            <person name="Pitluck S."/>
            <person name="LaButti K.M."/>
            <person name="Clum A."/>
            <person name="Larimer F."/>
            <person name="Land M."/>
            <person name="Hauser L."/>
            <person name="Kyrpides N."/>
            <person name="Mikhailova N."/>
            <person name="Kayluzhnaya M."/>
            <person name="Chistoserdova L."/>
        </authorList>
    </citation>
    <scope>NUCLEOTIDE SEQUENCE [LARGE SCALE GENOMIC DNA]</scope>
    <source>
        <strain evidence="10">JLW8 / ATCC BAA-1282 / DSM 17540</strain>
    </source>
</reference>
<keyword evidence="8" id="KW-0732">Signal</keyword>
<keyword evidence="5 7" id="KW-0472">Membrane</keyword>
<dbReference type="GO" id="GO:0015562">
    <property type="term" value="F:efflux transmembrane transporter activity"/>
    <property type="evidence" value="ECO:0007669"/>
    <property type="project" value="InterPro"/>
</dbReference>
<dbReference type="GO" id="GO:0009279">
    <property type="term" value="C:cell outer membrane"/>
    <property type="evidence" value="ECO:0007669"/>
    <property type="project" value="UniProtKB-SubCell"/>
</dbReference>
<dbReference type="Gene3D" id="1.20.1600.10">
    <property type="entry name" value="Outer membrane efflux proteins (OEP)"/>
    <property type="match status" value="1"/>
</dbReference>
<keyword evidence="3" id="KW-1134">Transmembrane beta strand</keyword>
<evidence type="ECO:0000256" key="8">
    <source>
        <dbReference type="SAM" id="SignalP"/>
    </source>
</evidence>
<dbReference type="eggNOG" id="COG1538">
    <property type="taxonomic scope" value="Bacteria"/>
</dbReference>
<dbReference type="Proteomes" id="UP000002742">
    <property type="component" value="Chromosome"/>
</dbReference>
<dbReference type="SUPFAM" id="SSF56954">
    <property type="entry name" value="Outer membrane efflux proteins (OEP)"/>
    <property type="match status" value="1"/>
</dbReference>
<feature type="chain" id="PRO_5002973254" description="Protein CyaE" evidence="8">
    <location>
        <begin position="18"/>
        <end position="493"/>
    </location>
</feature>
<keyword evidence="4" id="KW-0812">Transmembrane</keyword>
<dbReference type="GO" id="GO:1990281">
    <property type="term" value="C:efflux pump complex"/>
    <property type="evidence" value="ECO:0007669"/>
    <property type="project" value="TreeGrafter"/>
</dbReference>
<evidence type="ECO:0000256" key="7">
    <source>
        <dbReference type="PIRNR" id="PIRNR001892"/>
    </source>
</evidence>
<dbReference type="GO" id="GO:0031640">
    <property type="term" value="P:killing of cells of another organism"/>
    <property type="evidence" value="ECO:0007669"/>
    <property type="project" value="UniProtKB-KW"/>
</dbReference>
<dbReference type="RefSeq" id="WP_015833037.1">
    <property type="nucleotide sequence ID" value="NC_012968.1"/>
</dbReference>
<feature type="signal peptide" evidence="8">
    <location>
        <begin position="1"/>
        <end position="17"/>
    </location>
</feature>
<evidence type="ECO:0000256" key="3">
    <source>
        <dbReference type="ARBA" id="ARBA00022452"/>
    </source>
</evidence>
<dbReference type="AlphaFoldDB" id="C6WZ54"/>
<evidence type="ECO:0000256" key="4">
    <source>
        <dbReference type="ARBA" id="ARBA00022692"/>
    </source>
</evidence>
<dbReference type="KEGG" id="mmb:Mmol_2100"/>
<dbReference type="STRING" id="583345.Mmol_2100"/>
<dbReference type="Pfam" id="PF02321">
    <property type="entry name" value="OEP"/>
    <property type="match status" value="2"/>
</dbReference>
<dbReference type="GO" id="GO:0015288">
    <property type="term" value="F:porin activity"/>
    <property type="evidence" value="ECO:0007669"/>
    <property type="project" value="TreeGrafter"/>
</dbReference>
<dbReference type="PIRSF" id="PIRSF001892">
    <property type="entry name" value="CyaE"/>
    <property type="match status" value="1"/>
</dbReference>
<gene>
    <name evidence="9" type="ordered locus">Mmol_2100</name>
</gene>
<keyword evidence="10" id="KW-1185">Reference proteome</keyword>
<dbReference type="InterPro" id="IPR051906">
    <property type="entry name" value="TolC-like"/>
</dbReference>
<keyword evidence="7" id="KW-0204">Cytolysis</keyword>
<reference evidence="9 10" key="2">
    <citation type="journal article" date="2011" name="J. Bacteriol.">
        <title>Genomes of three methylotrophs from a single niche uncover genetic and metabolic divergence of Methylophilaceae.</title>
        <authorList>
            <person name="Lapidus A."/>
            <person name="Clum A."/>
            <person name="Labutti K."/>
            <person name="Kaluzhnaya M.G."/>
            <person name="Lim S."/>
            <person name="Beck D.A."/>
            <person name="Glavina Del Rio T."/>
            <person name="Nolan M."/>
            <person name="Mavromatis K."/>
            <person name="Huntemann M."/>
            <person name="Lucas S."/>
            <person name="Lidstrom M.E."/>
            <person name="Ivanova N."/>
            <person name="Chistoserdova L."/>
        </authorList>
    </citation>
    <scope>NUCLEOTIDE SEQUENCE [LARGE SCALE GENOMIC DNA]</scope>
    <source>
        <strain evidence="10">JLW8 / ATCC BAA-1282 / DSM 17540</strain>
    </source>
</reference>
<evidence type="ECO:0000256" key="5">
    <source>
        <dbReference type="ARBA" id="ARBA00023136"/>
    </source>
</evidence>
<dbReference type="PANTHER" id="PTHR30026">
    <property type="entry name" value="OUTER MEMBRANE PROTEIN TOLC"/>
    <property type="match status" value="1"/>
</dbReference>
<organism evidence="9 10">
    <name type="scientific">Methylotenera mobilis (strain JLW8 / ATCC BAA-1282 / DSM 17540)</name>
    <dbReference type="NCBI Taxonomy" id="583345"/>
    <lineage>
        <taxon>Bacteria</taxon>
        <taxon>Pseudomonadati</taxon>
        <taxon>Pseudomonadota</taxon>
        <taxon>Betaproteobacteria</taxon>
        <taxon>Nitrosomonadales</taxon>
        <taxon>Methylophilaceae</taxon>
        <taxon>Methylotenera</taxon>
    </lineage>
</organism>
<dbReference type="InterPro" id="IPR003423">
    <property type="entry name" value="OMP_efflux"/>
</dbReference>
<evidence type="ECO:0000256" key="2">
    <source>
        <dbReference type="ARBA" id="ARBA00022448"/>
    </source>
</evidence>
<dbReference type="HOGENOM" id="CLU_012817_10_2_4"/>
<accession>C6WZ54</accession>
<dbReference type="PANTHER" id="PTHR30026:SF21">
    <property type="entry name" value="SLR1270 PROTEIN"/>
    <property type="match status" value="1"/>
</dbReference>
<dbReference type="InterPro" id="IPR028351">
    <property type="entry name" value="CyaE"/>
</dbReference>
<dbReference type="OrthoDB" id="8553524at2"/>
<keyword evidence="7" id="KW-0354">Hemolysis</keyword>
<name>C6WZ54_METML</name>
<comment type="subcellular location">
    <subcellularLocation>
        <location evidence="7">Cell outer membrane</location>
        <topology evidence="7">Peripheral membrane protein</topology>
    </subcellularLocation>
</comment>
<dbReference type="EMBL" id="CP001672">
    <property type="protein sequence ID" value="ACT49002.1"/>
    <property type="molecule type" value="Genomic_DNA"/>
</dbReference>
<proteinExistence type="inferred from homology"/>
<sequence length="493" mass="51639">MRLCVASLLLTANQAFAEGSIWYQDQHAQQNDPLQTQFFALPKLTDDYQSPDGPCAQQPSTADFAKPLTLAEVANASLCNNPQTSEVWASARVQAAQLGIAKSAYLPSLTDNIGGNLSVLHPESATRSNPNLNLSNSLVASYLLYDFGNRNANLESARQLLLSASASQSSTVQSVLLAATVAFYQVQAKIAAVDAALEAERASSESFKAAEARYNAGVATPADKLQAQTAYAQLTLTRITNEGNLQTAYGTLANVMGLPANQKISLVSSTATTPANMPTSASILSDVNLLIAQASASRPDLIASEAQLKAAQASIDASKAAAKPTISVSMSNNLQDGSSLATSNNSTLGLTVAIPLFSGYAPTYKIRAAEATADLRAAQRDRLRLQISLDVWTAYQNLRTALQSVSASEALLASAEQSYKVALGRYKAGVGNIIDTLNAQSALANAQQQKIQAALNANITRATLAQAMGSLDNAMIQSLPSANVNALPASNTP</sequence>
<keyword evidence="6 7" id="KW-0998">Cell outer membrane</keyword>
<evidence type="ECO:0000313" key="9">
    <source>
        <dbReference type="EMBL" id="ACT49002.1"/>
    </source>
</evidence>
<comment type="similarity">
    <text evidence="1 7">Belongs to the outer membrane factor (OMF) (TC 1.B.17) family.</text>
</comment>
<keyword evidence="2 7" id="KW-0813">Transport</keyword>
<evidence type="ECO:0000313" key="10">
    <source>
        <dbReference type="Proteomes" id="UP000002742"/>
    </source>
</evidence>